<dbReference type="OrthoDB" id="127122at2759"/>
<dbReference type="EMBL" id="NBNE01017786">
    <property type="protein sequence ID" value="OWY92576.1"/>
    <property type="molecule type" value="Genomic_DNA"/>
</dbReference>
<organism evidence="2 3">
    <name type="scientific">Phytophthora megakarya</name>
    <dbReference type="NCBI Taxonomy" id="4795"/>
    <lineage>
        <taxon>Eukaryota</taxon>
        <taxon>Sar</taxon>
        <taxon>Stramenopiles</taxon>
        <taxon>Oomycota</taxon>
        <taxon>Peronosporomycetes</taxon>
        <taxon>Peronosporales</taxon>
        <taxon>Peronosporaceae</taxon>
        <taxon>Phytophthora</taxon>
    </lineage>
</organism>
<dbReference type="InterPro" id="IPR052579">
    <property type="entry name" value="Zinc_finger_SWIM"/>
</dbReference>
<protein>
    <recommendedName>
        <fullName evidence="1">ZSWIM1/3 RNaseH-like domain-containing protein</fullName>
    </recommendedName>
</protein>
<evidence type="ECO:0000313" key="3">
    <source>
        <dbReference type="Proteomes" id="UP000198211"/>
    </source>
</evidence>
<dbReference type="Proteomes" id="UP000198211">
    <property type="component" value="Unassembled WGS sequence"/>
</dbReference>
<dbReference type="Pfam" id="PF21056">
    <property type="entry name" value="ZSWIM1-3_RNaseH-like"/>
    <property type="match status" value="1"/>
</dbReference>
<accession>A0A225UJ16</accession>
<dbReference type="AlphaFoldDB" id="A0A225UJ16"/>
<proteinExistence type="predicted"/>
<name>A0A225UJ16_9STRA</name>
<keyword evidence="3" id="KW-1185">Reference proteome</keyword>
<evidence type="ECO:0000259" key="1">
    <source>
        <dbReference type="Pfam" id="PF21056"/>
    </source>
</evidence>
<reference evidence="3" key="1">
    <citation type="submission" date="2017-03" db="EMBL/GenBank/DDBJ databases">
        <title>Phytopthora megakarya and P. palmivora, two closely related causual agents of cacao black pod achieved similar genome size and gene model numbers by different mechanisms.</title>
        <authorList>
            <person name="Ali S."/>
            <person name="Shao J."/>
            <person name="Larry D.J."/>
            <person name="Kronmiller B."/>
            <person name="Shen D."/>
            <person name="Strem M.D."/>
            <person name="Melnick R.L."/>
            <person name="Guiltinan M.J."/>
            <person name="Tyler B.M."/>
            <person name="Meinhardt L.W."/>
            <person name="Bailey B.A."/>
        </authorList>
    </citation>
    <scope>NUCLEOTIDE SEQUENCE [LARGE SCALE GENOMIC DNA]</scope>
    <source>
        <strain evidence="3">zdho120</strain>
    </source>
</reference>
<dbReference type="STRING" id="4795.A0A225UJ16"/>
<feature type="domain" description="ZSWIM1/3 RNaseH-like" evidence="1">
    <location>
        <begin position="76"/>
        <end position="142"/>
    </location>
</feature>
<comment type="caution">
    <text evidence="2">The sequence shown here is derived from an EMBL/GenBank/DDBJ whole genome shotgun (WGS) entry which is preliminary data.</text>
</comment>
<gene>
    <name evidence="2" type="ORF">PHMEG_00038371</name>
</gene>
<evidence type="ECO:0000313" key="2">
    <source>
        <dbReference type="EMBL" id="OWY92576.1"/>
    </source>
</evidence>
<dbReference type="PANTHER" id="PTHR31569:SF4">
    <property type="entry name" value="SWIM-TYPE DOMAIN-CONTAINING PROTEIN"/>
    <property type="match status" value="1"/>
</dbReference>
<sequence>MFLAKSGAKKKRIIQFIHENSKCKPIAHDIHNFVLRLKKQGHTAPTSAKRMKLWMKNLRRSLGMLVEFCRHSERQGANPSKYKIFSTMAHDSFGKGQFVQHAVVQNERNPTLLTSLEEFKRNNPAWTRIKCIRIDKDFGKISLPRP</sequence>
<dbReference type="PANTHER" id="PTHR31569">
    <property type="entry name" value="SWIM-TYPE DOMAIN-CONTAINING PROTEIN"/>
    <property type="match status" value="1"/>
</dbReference>
<dbReference type="InterPro" id="IPR048324">
    <property type="entry name" value="ZSWIM1-3_RNaseH-like"/>
</dbReference>